<dbReference type="PATRIC" id="fig|1429438.4.peg.7616"/>
<dbReference type="CDD" id="cd01097">
    <property type="entry name" value="Tetrahydromethanopterin_reductase"/>
    <property type="match status" value="1"/>
</dbReference>
<comment type="caution">
    <text evidence="3">The sequence shown here is derived from an EMBL/GenBank/DDBJ whole genome shotgun (WGS) entry which is preliminary data.</text>
</comment>
<dbReference type="HOGENOM" id="CLU_027853_5_3_7"/>
<proteinExistence type="predicted"/>
<dbReference type="InterPro" id="IPR011251">
    <property type="entry name" value="Luciferase-like_dom"/>
</dbReference>
<dbReference type="Gene3D" id="3.20.20.30">
    <property type="entry name" value="Luciferase-like domain"/>
    <property type="match status" value="1"/>
</dbReference>
<evidence type="ECO:0000259" key="2">
    <source>
        <dbReference type="Pfam" id="PF00296"/>
    </source>
</evidence>
<keyword evidence="1" id="KW-0560">Oxidoreductase</keyword>
<dbReference type="Proteomes" id="UP000019141">
    <property type="component" value="Unassembled WGS sequence"/>
</dbReference>
<dbReference type="Pfam" id="PF00296">
    <property type="entry name" value="Bac_luciferase"/>
    <property type="match status" value="1"/>
</dbReference>
<gene>
    <name evidence="3" type="ORF">ETSY1_40655</name>
</gene>
<reference evidence="3 4" key="1">
    <citation type="journal article" date="2014" name="Nature">
        <title>An environmental bacterial taxon with a large and distinct metabolic repertoire.</title>
        <authorList>
            <person name="Wilson M.C."/>
            <person name="Mori T."/>
            <person name="Ruckert C."/>
            <person name="Uria A.R."/>
            <person name="Helf M.J."/>
            <person name="Takada K."/>
            <person name="Gernert C."/>
            <person name="Steffens U.A."/>
            <person name="Heycke N."/>
            <person name="Schmitt S."/>
            <person name="Rinke C."/>
            <person name="Helfrich E.J."/>
            <person name="Brachmann A.O."/>
            <person name="Gurgui C."/>
            <person name="Wakimoto T."/>
            <person name="Kracht M."/>
            <person name="Crusemann M."/>
            <person name="Hentschel U."/>
            <person name="Abe I."/>
            <person name="Matsunaga S."/>
            <person name="Kalinowski J."/>
            <person name="Takeyama H."/>
            <person name="Piel J."/>
        </authorList>
    </citation>
    <scope>NUCLEOTIDE SEQUENCE [LARGE SCALE GENOMIC DNA]</scope>
    <source>
        <strain evidence="4">TSY1</strain>
    </source>
</reference>
<dbReference type="GO" id="GO:0016705">
    <property type="term" value="F:oxidoreductase activity, acting on paired donors, with incorporation or reduction of molecular oxygen"/>
    <property type="evidence" value="ECO:0007669"/>
    <property type="project" value="InterPro"/>
</dbReference>
<protein>
    <recommendedName>
        <fullName evidence="2">Luciferase-like domain-containing protein</fullName>
    </recommendedName>
</protein>
<dbReference type="SUPFAM" id="SSF51679">
    <property type="entry name" value="Bacterial luciferase-like"/>
    <property type="match status" value="1"/>
</dbReference>
<evidence type="ECO:0000313" key="4">
    <source>
        <dbReference type="Proteomes" id="UP000019141"/>
    </source>
</evidence>
<accession>W4L5E5</accession>
<dbReference type="InterPro" id="IPR036661">
    <property type="entry name" value="Luciferase-like_sf"/>
</dbReference>
<dbReference type="InterPro" id="IPR050564">
    <property type="entry name" value="F420-G6PD/mer"/>
</dbReference>
<feature type="domain" description="Luciferase-like" evidence="2">
    <location>
        <begin position="12"/>
        <end position="303"/>
    </location>
</feature>
<dbReference type="PANTHER" id="PTHR43244:SF1">
    <property type="entry name" value="5,10-METHYLENETETRAHYDROMETHANOPTERIN REDUCTASE"/>
    <property type="match status" value="1"/>
</dbReference>
<keyword evidence="4" id="KW-1185">Reference proteome</keyword>
<evidence type="ECO:0000256" key="1">
    <source>
        <dbReference type="ARBA" id="ARBA00023002"/>
    </source>
</evidence>
<dbReference type="PANTHER" id="PTHR43244">
    <property type="match status" value="1"/>
</dbReference>
<name>W4L5E5_ENTF1</name>
<sequence length="340" mass="37380">MRFSIRLNNDLPLADVVALAQTAEAAGFDQFWISNDLFLRSAPVILGALGRATTRIELGIGILNPYTIHPGEMAMMAATLDELTGCRFNLGLAPGAANFLQWVGLNQEKPLAMMRETIGAIRGLLAGDRVRLEGRFLQWTDEAYLRFDAPRVTPIYLGALGPDMLRLAGELADGVLPLLFPPEHYFGVLPLLEAGMQRRSPALADLDLAACLWVSLSEDREAARRVLAEKIAYYGPSLSPLILERLSLTHEDFEPIERAVMADNDMDRACQLVDERMLRIGVVGDPEALIDRLEPLVAAGVRHLSFGPPLGPEPLAAIRLLGQQVLPCFRDDRSIPTREP</sequence>
<organism evidence="3 4">
    <name type="scientific">Entotheonella factor</name>
    <dbReference type="NCBI Taxonomy" id="1429438"/>
    <lineage>
        <taxon>Bacteria</taxon>
        <taxon>Pseudomonadati</taxon>
        <taxon>Nitrospinota/Tectimicrobiota group</taxon>
        <taxon>Candidatus Tectimicrobiota</taxon>
        <taxon>Candidatus Entotheonellia</taxon>
        <taxon>Candidatus Entotheonellales</taxon>
        <taxon>Candidatus Entotheonellaceae</taxon>
        <taxon>Candidatus Entotheonella</taxon>
    </lineage>
</organism>
<dbReference type="AlphaFoldDB" id="W4L5E5"/>
<evidence type="ECO:0000313" key="3">
    <source>
        <dbReference type="EMBL" id="ETW93114.1"/>
    </source>
</evidence>
<dbReference type="EMBL" id="AZHW01001304">
    <property type="protein sequence ID" value="ETW93114.1"/>
    <property type="molecule type" value="Genomic_DNA"/>
</dbReference>